<sequence>MILNTYEAAATLTLGVDAFRNERKSVSSRRRVLRGVAVVGSTAVND</sequence>
<feature type="non-terminal residue" evidence="1">
    <location>
        <position position="46"/>
    </location>
</feature>
<proteinExistence type="predicted"/>
<accession>X1QSV1</accession>
<gene>
    <name evidence="1" type="ORF">S12H4_06914</name>
</gene>
<dbReference type="EMBL" id="BARW01002493">
    <property type="protein sequence ID" value="GAI71657.1"/>
    <property type="molecule type" value="Genomic_DNA"/>
</dbReference>
<organism evidence="1">
    <name type="scientific">marine sediment metagenome</name>
    <dbReference type="NCBI Taxonomy" id="412755"/>
    <lineage>
        <taxon>unclassified sequences</taxon>
        <taxon>metagenomes</taxon>
        <taxon>ecological metagenomes</taxon>
    </lineage>
</organism>
<name>X1QSV1_9ZZZZ</name>
<comment type="caution">
    <text evidence="1">The sequence shown here is derived from an EMBL/GenBank/DDBJ whole genome shotgun (WGS) entry which is preliminary data.</text>
</comment>
<protein>
    <submittedName>
        <fullName evidence="1">Uncharacterized protein</fullName>
    </submittedName>
</protein>
<evidence type="ECO:0000313" key="1">
    <source>
        <dbReference type="EMBL" id="GAI71657.1"/>
    </source>
</evidence>
<dbReference type="AlphaFoldDB" id="X1QSV1"/>
<reference evidence="1" key="1">
    <citation type="journal article" date="2014" name="Front. Microbiol.">
        <title>High frequency of phylogenetically diverse reductive dehalogenase-homologous genes in deep subseafloor sedimentary metagenomes.</title>
        <authorList>
            <person name="Kawai M."/>
            <person name="Futagami T."/>
            <person name="Toyoda A."/>
            <person name="Takaki Y."/>
            <person name="Nishi S."/>
            <person name="Hori S."/>
            <person name="Arai W."/>
            <person name="Tsubouchi T."/>
            <person name="Morono Y."/>
            <person name="Uchiyama I."/>
            <person name="Ito T."/>
            <person name="Fujiyama A."/>
            <person name="Inagaki F."/>
            <person name="Takami H."/>
        </authorList>
    </citation>
    <scope>NUCLEOTIDE SEQUENCE</scope>
    <source>
        <strain evidence="1">Expedition CK06-06</strain>
    </source>
</reference>